<proteinExistence type="predicted"/>
<sequence>GLSPKVRPCNDTDTGTGSTGIGTGRGGHGHAKVLELSCIKIAAEGLRQKD</sequence>
<comment type="caution">
    <text evidence="2">The sequence shown here is derived from an EMBL/GenBank/DDBJ whole genome shotgun (WGS) entry which is preliminary data.</text>
</comment>
<organism evidence="2 3">
    <name type="scientific">Fusarium floridanum</name>
    <dbReference type="NCBI Taxonomy" id="1325733"/>
    <lineage>
        <taxon>Eukaryota</taxon>
        <taxon>Fungi</taxon>
        <taxon>Dikarya</taxon>
        <taxon>Ascomycota</taxon>
        <taxon>Pezizomycotina</taxon>
        <taxon>Sordariomycetes</taxon>
        <taxon>Hypocreomycetidae</taxon>
        <taxon>Hypocreales</taxon>
        <taxon>Nectriaceae</taxon>
        <taxon>Fusarium</taxon>
        <taxon>Fusarium solani species complex</taxon>
    </lineage>
</organism>
<evidence type="ECO:0000256" key="1">
    <source>
        <dbReference type="SAM" id="MobiDB-lite"/>
    </source>
</evidence>
<evidence type="ECO:0000313" key="3">
    <source>
        <dbReference type="Proteomes" id="UP000287972"/>
    </source>
</evidence>
<protein>
    <submittedName>
        <fullName evidence="2">Uncharacterized protein</fullName>
    </submittedName>
</protein>
<reference evidence="2 3" key="1">
    <citation type="submission" date="2017-06" db="EMBL/GenBank/DDBJ databases">
        <title>Comparative genomic analysis of Ambrosia Fusariam Clade fungi.</title>
        <authorList>
            <person name="Stajich J.E."/>
            <person name="Carrillo J."/>
            <person name="Kijimoto T."/>
            <person name="Eskalen A."/>
            <person name="O'Donnell K."/>
            <person name="Kasson M."/>
        </authorList>
    </citation>
    <scope>NUCLEOTIDE SEQUENCE [LARGE SCALE GENOMIC DNA]</scope>
    <source>
        <strain evidence="2 3">NRRL62606</strain>
    </source>
</reference>
<accession>A0A428NVM0</accession>
<gene>
    <name evidence="2" type="ORF">CEP51_016179</name>
</gene>
<dbReference type="Proteomes" id="UP000287972">
    <property type="component" value="Unassembled WGS sequence"/>
</dbReference>
<dbReference type="EMBL" id="NKCL01001039">
    <property type="protein sequence ID" value="RSL44799.1"/>
    <property type="molecule type" value="Genomic_DNA"/>
</dbReference>
<dbReference type="AlphaFoldDB" id="A0A428NVM0"/>
<feature type="compositionally biased region" description="Gly residues" evidence="1">
    <location>
        <begin position="17"/>
        <end position="26"/>
    </location>
</feature>
<name>A0A428NVM0_9HYPO</name>
<feature type="region of interest" description="Disordered" evidence="1">
    <location>
        <begin position="1"/>
        <end position="28"/>
    </location>
</feature>
<feature type="non-terminal residue" evidence="2">
    <location>
        <position position="1"/>
    </location>
</feature>
<keyword evidence="3" id="KW-1185">Reference proteome</keyword>
<evidence type="ECO:0000313" key="2">
    <source>
        <dbReference type="EMBL" id="RSL44799.1"/>
    </source>
</evidence>